<dbReference type="AlphaFoldDB" id="A0A3B0U0Z1"/>
<dbReference type="PANTHER" id="PTHR30244">
    <property type="entry name" value="TRANSAMINASE"/>
    <property type="match status" value="1"/>
</dbReference>
<protein>
    <submittedName>
        <fullName evidence="1">Aminotransferase, DegT/DnrJ/EryC1/StrS family</fullName>
    </submittedName>
</protein>
<dbReference type="Gene3D" id="3.90.1150.10">
    <property type="entry name" value="Aspartate Aminotransferase, domain 1"/>
    <property type="match status" value="1"/>
</dbReference>
<dbReference type="InterPro" id="IPR015421">
    <property type="entry name" value="PyrdxlP-dep_Trfase_major"/>
</dbReference>
<dbReference type="Gene3D" id="3.40.640.10">
    <property type="entry name" value="Type I PLP-dependent aspartate aminotransferase-like (Major domain)"/>
    <property type="match status" value="1"/>
</dbReference>
<reference evidence="1" key="1">
    <citation type="submission" date="2018-06" db="EMBL/GenBank/DDBJ databases">
        <authorList>
            <person name="Zhirakovskaya E."/>
        </authorList>
    </citation>
    <scope>NUCLEOTIDE SEQUENCE</scope>
</reference>
<gene>
    <name evidence="1" type="ORF">MNBD_ALPHA12-143</name>
</gene>
<evidence type="ECO:0000313" key="1">
    <source>
        <dbReference type="EMBL" id="VAW20292.1"/>
    </source>
</evidence>
<keyword evidence="1" id="KW-0032">Aminotransferase</keyword>
<dbReference type="GO" id="GO:0000271">
    <property type="term" value="P:polysaccharide biosynthetic process"/>
    <property type="evidence" value="ECO:0007669"/>
    <property type="project" value="TreeGrafter"/>
</dbReference>
<proteinExistence type="predicted"/>
<dbReference type="PANTHER" id="PTHR30244:SF34">
    <property type="entry name" value="DTDP-4-AMINO-4,6-DIDEOXYGALACTOSE TRANSAMINASE"/>
    <property type="match status" value="1"/>
</dbReference>
<dbReference type="InterPro" id="IPR015424">
    <property type="entry name" value="PyrdxlP-dep_Trfase"/>
</dbReference>
<dbReference type="Pfam" id="PF01041">
    <property type="entry name" value="DegT_DnrJ_EryC1"/>
    <property type="match status" value="1"/>
</dbReference>
<dbReference type="GO" id="GO:0008483">
    <property type="term" value="F:transaminase activity"/>
    <property type="evidence" value="ECO:0007669"/>
    <property type="project" value="UniProtKB-KW"/>
</dbReference>
<dbReference type="SUPFAM" id="SSF53383">
    <property type="entry name" value="PLP-dependent transferases"/>
    <property type="match status" value="1"/>
</dbReference>
<dbReference type="EMBL" id="UOEO01000134">
    <property type="protein sequence ID" value="VAW20292.1"/>
    <property type="molecule type" value="Genomic_DNA"/>
</dbReference>
<dbReference type="GO" id="GO:0030170">
    <property type="term" value="F:pyridoxal phosphate binding"/>
    <property type="evidence" value="ECO:0007669"/>
    <property type="project" value="TreeGrafter"/>
</dbReference>
<dbReference type="InterPro" id="IPR000653">
    <property type="entry name" value="DegT/StrS_aminotransferase"/>
</dbReference>
<sequence>MKPFTGNFTRQEALSDGAIAAALKVLKSGRLHRYNSVPGEVSAASRFEAAYAKYQNARYCLVCASGGYAISIALRCAGVKYNDAVLTNAFTLAPVPGAIAAVGARPILVETTKDLVIDLDDLEEKILHSGASILLLSHMRGHIVNMGALMAVLERHDVILLEDCAHTMGAEWDGKKSGNFGLAACFSTQTYKHLNSGEGGILTSNDQQFMARAIIMSGSYMLYERHGAAPAKEVFDNIRLETPNMSARMDNLRAAVLLPQLELLDKNITRWNERYKIVATILAAVAGIRLPKRPPAERFVGSSLQFLVPQITADKAQSFVGANKALGVELKWFGANEPDAFTSNHHSWCYIKEQQLPKSDQILSGLFDLRLPLTFSKSDCRQIAAIIAHCHEQTLSKEVL</sequence>
<name>A0A3B0U0Z1_9ZZZZ</name>
<keyword evidence="1" id="KW-0808">Transferase</keyword>
<accession>A0A3B0U0Z1</accession>
<dbReference type="InterPro" id="IPR015422">
    <property type="entry name" value="PyrdxlP-dep_Trfase_small"/>
</dbReference>
<dbReference type="PIRSF" id="PIRSF000390">
    <property type="entry name" value="PLP_StrS"/>
    <property type="match status" value="1"/>
</dbReference>
<organism evidence="1">
    <name type="scientific">hydrothermal vent metagenome</name>
    <dbReference type="NCBI Taxonomy" id="652676"/>
    <lineage>
        <taxon>unclassified sequences</taxon>
        <taxon>metagenomes</taxon>
        <taxon>ecological metagenomes</taxon>
    </lineage>
</organism>